<gene>
    <name evidence="2" type="ORF">HBA54_04075</name>
</gene>
<reference evidence="2" key="1">
    <citation type="submission" date="2020-03" db="EMBL/GenBank/DDBJ databases">
        <title>Genome of Pelagibius litoralis DSM 21314T.</title>
        <authorList>
            <person name="Wang G."/>
        </authorList>
    </citation>
    <scope>NUCLEOTIDE SEQUENCE</scope>
    <source>
        <strain evidence="2">DSM 21314</strain>
    </source>
</reference>
<evidence type="ECO:0000313" key="3">
    <source>
        <dbReference type="Proteomes" id="UP000761264"/>
    </source>
</evidence>
<sequence length="119" mass="12890">MKTLLASAACLALLSGCTAGDIATVRALTIEDGAAFIQENHERRRAMRRQYYSIVDTAIAECERQAVGEVVTGQTRAAVSMLDQCLAFMEEHYPDLATIELVKEGRAALNRLKSSGGVE</sequence>
<comment type="caution">
    <text evidence="2">The sequence shown here is derived from an EMBL/GenBank/DDBJ whole genome shotgun (WGS) entry which is preliminary data.</text>
</comment>
<accession>A0A967EVF0</accession>
<dbReference type="RefSeq" id="WP_167221607.1">
    <property type="nucleotide sequence ID" value="NZ_JAAQPH010000002.1"/>
</dbReference>
<evidence type="ECO:0000313" key="2">
    <source>
        <dbReference type="EMBL" id="NIA67759.1"/>
    </source>
</evidence>
<dbReference type="EMBL" id="JAAQPH010000002">
    <property type="protein sequence ID" value="NIA67759.1"/>
    <property type="molecule type" value="Genomic_DNA"/>
</dbReference>
<protein>
    <recommendedName>
        <fullName evidence="4">UrcA family protein</fullName>
    </recommendedName>
</protein>
<evidence type="ECO:0000256" key="1">
    <source>
        <dbReference type="SAM" id="SignalP"/>
    </source>
</evidence>
<dbReference type="Proteomes" id="UP000761264">
    <property type="component" value="Unassembled WGS sequence"/>
</dbReference>
<organism evidence="2 3">
    <name type="scientific">Pelagibius litoralis</name>
    <dbReference type="NCBI Taxonomy" id="374515"/>
    <lineage>
        <taxon>Bacteria</taxon>
        <taxon>Pseudomonadati</taxon>
        <taxon>Pseudomonadota</taxon>
        <taxon>Alphaproteobacteria</taxon>
        <taxon>Rhodospirillales</taxon>
        <taxon>Rhodovibrionaceae</taxon>
        <taxon>Pelagibius</taxon>
    </lineage>
</organism>
<keyword evidence="3" id="KW-1185">Reference proteome</keyword>
<dbReference type="PROSITE" id="PS51257">
    <property type="entry name" value="PROKAR_LIPOPROTEIN"/>
    <property type="match status" value="1"/>
</dbReference>
<feature type="chain" id="PRO_5036707000" description="UrcA family protein" evidence="1">
    <location>
        <begin position="20"/>
        <end position="119"/>
    </location>
</feature>
<name>A0A967EVF0_9PROT</name>
<keyword evidence="1" id="KW-0732">Signal</keyword>
<feature type="signal peptide" evidence="1">
    <location>
        <begin position="1"/>
        <end position="19"/>
    </location>
</feature>
<evidence type="ECO:0008006" key="4">
    <source>
        <dbReference type="Google" id="ProtNLM"/>
    </source>
</evidence>
<dbReference type="AlphaFoldDB" id="A0A967EVF0"/>
<proteinExistence type="predicted"/>